<protein>
    <submittedName>
        <fullName evidence="2">Uncharacterized protein</fullName>
    </submittedName>
</protein>
<organism evidence="2 3">
    <name type="scientific">Henosepilachna vigintioctopunctata</name>
    <dbReference type="NCBI Taxonomy" id="420089"/>
    <lineage>
        <taxon>Eukaryota</taxon>
        <taxon>Metazoa</taxon>
        <taxon>Ecdysozoa</taxon>
        <taxon>Arthropoda</taxon>
        <taxon>Hexapoda</taxon>
        <taxon>Insecta</taxon>
        <taxon>Pterygota</taxon>
        <taxon>Neoptera</taxon>
        <taxon>Endopterygota</taxon>
        <taxon>Coleoptera</taxon>
        <taxon>Polyphaga</taxon>
        <taxon>Cucujiformia</taxon>
        <taxon>Coccinelloidea</taxon>
        <taxon>Coccinellidae</taxon>
        <taxon>Epilachninae</taxon>
        <taxon>Epilachnini</taxon>
        <taxon>Henosepilachna</taxon>
    </lineage>
</organism>
<feature type="compositionally biased region" description="Basic residues" evidence="1">
    <location>
        <begin position="82"/>
        <end position="98"/>
    </location>
</feature>
<accession>A0AAW1UUI4</accession>
<comment type="caution">
    <text evidence="2">The sequence shown here is derived from an EMBL/GenBank/DDBJ whole genome shotgun (WGS) entry which is preliminary data.</text>
</comment>
<proteinExistence type="predicted"/>
<dbReference type="Proteomes" id="UP001431783">
    <property type="component" value="Unassembled WGS sequence"/>
</dbReference>
<keyword evidence="3" id="KW-1185">Reference proteome</keyword>
<name>A0AAW1UUI4_9CUCU</name>
<dbReference type="AlphaFoldDB" id="A0AAW1UUI4"/>
<reference evidence="2 3" key="1">
    <citation type="submission" date="2023-03" db="EMBL/GenBank/DDBJ databases">
        <title>Genome insight into feeding habits of ladybird beetles.</title>
        <authorList>
            <person name="Li H.-S."/>
            <person name="Huang Y.-H."/>
            <person name="Pang H."/>
        </authorList>
    </citation>
    <scope>NUCLEOTIDE SEQUENCE [LARGE SCALE GENOMIC DNA]</scope>
    <source>
        <strain evidence="2">SYSU_2023b</strain>
        <tissue evidence="2">Whole body</tissue>
    </source>
</reference>
<gene>
    <name evidence="2" type="ORF">WA026_020604</name>
</gene>
<dbReference type="EMBL" id="JARQZJ010000105">
    <property type="protein sequence ID" value="KAK9887156.1"/>
    <property type="molecule type" value="Genomic_DNA"/>
</dbReference>
<feature type="region of interest" description="Disordered" evidence="1">
    <location>
        <begin position="76"/>
        <end position="98"/>
    </location>
</feature>
<evidence type="ECO:0000313" key="2">
    <source>
        <dbReference type="EMBL" id="KAK9887156.1"/>
    </source>
</evidence>
<sequence>MITRCDGSSEYLLRVLESGNYTCRNFAGTGSEDTPGLKSPISELTVSAPAKTKSKEHRVTRSLLWLDRTIAIARSSHITTSARKRKNPHGPRVVSKNK</sequence>
<evidence type="ECO:0000313" key="3">
    <source>
        <dbReference type="Proteomes" id="UP001431783"/>
    </source>
</evidence>
<evidence type="ECO:0000256" key="1">
    <source>
        <dbReference type="SAM" id="MobiDB-lite"/>
    </source>
</evidence>